<organism evidence="1">
    <name type="scientific">Haptolina brevifila</name>
    <dbReference type="NCBI Taxonomy" id="156173"/>
    <lineage>
        <taxon>Eukaryota</taxon>
        <taxon>Haptista</taxon>
        <taxon>Haptophyta</taxon>
        <taxon>Prymnesiophyceae</taxon>
        <taxon>Prymnesiales</taxon>
        <taxon>Prymnesiaceae</taxon>
        <taxon>Haptolina</taxon>
    </lineage>
</organism>
<name>A0A7S2GKJ9_9EUKA</name>
<reference evidence="1" key="1">
    <citation type="submission" date="2021-01" db="EMBL/GenBank/DDBJ databases">
        <authorList>
            <person name="Corre E."/>
            <person name="Pelletier E."/>
            <person name="Niang G."/>
            <person name="Scheremetjew M."/>
            <person name="Finn R."/>
            <person name="Kale V."/>
            <person name="Holt S."/>
            <person name="Cochrane G."/>
            <person name="Meng A."/>
            <person name="Brown T."/>
            <person name="Cohen L."/>
        </authorList>
    </citation>
    <scope>NUCLEOTIDE SEQUENCE</scope>
    <source>
        <strain evidence="1">UTEX LB 985</strain>
    </source>
</reference>
<dbReference type="AlphaFoldDB" id="A0A7S2GKJ9"/>
<evidence type="ECO:0000313" key="1">
    <source>
        <dbReference type="EMBL" id="CAD9453903.1"/>
    </source>
</evidence>
<protein>
    <submittedName>
        <fullName evidence="1">Uncharacterized protein</fullName>
    </submittedName>
</protein>
<sequence>MGTIGWRRESISSADIRKSPLATKVLGTEWLWAGIKSMIFNDAGVLKTPWGEGKWGVAMRPKGMPQCMPPNECLFADFSGAAHHISFQLPSRFLSVRVGDGELVNGTRVQH</sequence>
<proteinExistence type="predicted"/>
<accession>A0A7S2GKJ9</accession>
<gene>
    <name evidence="1" type="ORF">CBRE1094_LOCUS17124</name>
</gene>
<dbReference type="EMBL" id="HBGU01031337">
    <property type="protein sequence ID" value="CAD9453903.1"/>
    <property type="molecule type" value="Transcribed_RNA"/>
</dbReference>